<dbReference type="InterPro" id="IPR036188">
    <property type="entry name" value="FAD/NAD-bd_sf"/>
</dbReference>
<dbReference type="Pfam" id="PF01266">
    <property type="entry name" value="DAO"/>
    <property type="match status" value="1"/>
</dbReference>
<protein>
    <submittedName>
        <fullName evidence="2">Glycerol-3-phosphate dehydrogenase</fullName>
    </submittedName>
</protein>
<name>A0A517VNL8_9PLAN</name>
<organism evidence="2 3">
    <name type="scientific">Gimesia aquarii</name>
    <dbReference type="NCBI Taxonomy" id="2527964"/>
    <lineage>
        <taxon>Bacteria</taxon>
        <taxon>Pseudomonadati</taxon>
        <taxon>Planctomycetota</taxon>
        <taxon>Planctomycetia</taxon>
        <taxon>Planctomycetales</taxon>
        <taxon>Planctomycetaceae</taxon>
        <taxon>Gimesia</taxon>
    </lineage>
</organism>
<dbReference type="KEGG" id="gaw:V144x_00190"/>
<accession>A0A517VNL8</accession>
<evidence type="ECO:0000313" key="2">
    <source>
        <dbReference type="EMBL" id="QDT94589.1"/>
    </source>
</evidence>
<proteinExistence type="predicted"/>
<evidence type="ECO:0000259" key="1">
    <source>
        <dbReference type="Pfam" id="PF01266"/>
    </source>
</evidence>
<dbReference type="Proteomes" id="UP000318704">
    <property type="component" value="Chromosome"/>
</dbReference>
<evidence type="ECO:0000313" key="3">
    <source>
        <dbReference type="Proteomes" id="UP000318704"/>
    </source>
</evidence>
<dbReference type="EMBL" id="CP037920">
    <property type="protein sequence ID" value="QDT94589.1"/>
    <property type="molecule type" value="Genomic_DNA"/>
</dbReference>
<gene>
    <name evidence="2" type="ORF">V144x_00190</name>
</gene>
<dbReference type="InterPro" id="IPR006076">
    <property type="entry name" value="FAD-dep_OxRdtase"/>
</dbReference>
<reference evidence="2 3" key="1">
    <citation type="submission" date="2019-03" db="EMBL/GenBank/DDBJ databases">
        <title>Deep-cultivation of Planctomycetes and their phenomic and genomic characterization uncovers novel biology.</title>
        <authorList>
            <person name="Wiegand S."/>
            <person name="Jogler M."/>
            <person name="Boedeker C."/>
            <person name="Pinto D."/>
            <person name="Vollmers J."/>
            <person name="Rivas-Marin E."/>
            <person name="Kohn T."/>
            <person name="Peeters S.H."/>
            <person name="Heuer A."/>
            <person name="Rast P."/>
            <person name="Oberbeckmann S."/>
            <person name="Bunk B."/>
            <person name="Jeske O."/>
            <person name="Meyerdierks A."/>
            <person name="Storesund J.E."/>
            <person name="Kallscheuer N."/>
            <person name="Luecker S."/>
            <person name="Lage O.M."/>
            <person name="Pohl T."/>
            <person name="Merkel B.J."/>
            <person name="Hornburger P."/>
            <person name="Mueller R.-W."/>
            <person name="Bruemmer F."/>
            <person name="Labrenz M."/>
            <person name="Spormann A.M."/>
            <person name="Op den Camp H."/>
            <person name="Overmann J."/>
            <person name="Amann R."/>
            <person name="Jetten M.S.M."/>
            <person name="Mascher T."/>
            <person name="Medema M.H."/>
            <person name="Devos D.P."/>
            <person name="Kaster A.-K."/>
            <person name="Ovreas L."/>
            <person name="Rohde M."/>
            <person name="Galperin M.Y."/>
            <person name="Jogler C."/>
        </authorList>
    </citation>
    <scope>NUCLEOTIDE SEQUENCE [LARGE SCALE GENOMIC DNA]</scope>
    <source>
        <strain evidence="2 3">V144</strain>
    </source>
</reference>
<dbReference type="Gene3D" id="3.50.50.60">
    <property type="entry name" value="FAD/NAD(P)-binding domain"/>
    <property type="match status" value="1"/>
</dbReference>
<dbReference type="RefSeq" id="WP_144979544.1">
    <property type="nucleotide sequence ID" value="NZ_CP037920.1"/>
</dbReference>
<dbReference type="AlphaFoldDB" id="A0A517VNL8"/>
<feature type="domain" description="FAD dependent oxidoreductase" evidence="1">
    <location>
        <begin position="5"/>
        <end position="308"/>
    </location>
</feature>
<dbReference type="SUPFAM" id="SSF51905">
    <property type="entry name" value="FAD/NAD(P)-binding domain"/>
    <property type="match status" value="1"/>
</dbReference>
<dbReference type="Gene3D" id="3.30.9.10">
    <property type="entry name" value="D-Amino Acid Oxidase, subunit A, domain 2"/>
    <property type="match status" value="1"/>
</dbReference>
<sequence length="414" mass="45353">MPKVDLIIFGGGVAGLWTLNEASRRGYRCILLEAFELGSGQTIASQGIIHGGLKYTLQGMMTGSARGIREMPLIWRNALKGEAQPDLSDTEIRSHHCYLWRTDSVSSRLGMFGAKMGLRVAPQKLSAEETPELLAQCPGSIAVMEEQVISPQSLVVNLSATLRDQIIKYDPEQLSFLLDEDKQISSIQIPSPDGDPLTIKTAAVLLTAGRGNEPLRTLARQQPGSENQVMQKRPLHMILVRGALPQFNGHCVDGAKTRITITSDTDSQGRTVWQLGGQVSETGVKLNRLELIQHAARELSASIPGINLSGLEWNTYSVDRAEGATKSGLRPETPQILKEGNLLTSWPTKLALAPRLATDIFQHLDEMNVKPTLEDSSWKESFSALPRPLVAQPLWETAENWVTLGNLNLLEDVA</sequence>